<evidence type="ECO:0000313" key="2">
    <source>
        <dbReference type="Proteomes" id="UP000030764"/>
    </source>
</evidence>
<dbReference type="AlphaFoldDB" id="A0A085MN92"/>
<reference evidence="1 2" key="1">
    <citation type="journal article" date="2014" name="Nat. Genet.">
        <title>Genome and transcriptome of the porcine whipworm Trichuris suis.</title>
        <authorList>
            <person name="Jex A.R."/>
            <person name="Nejsum P."/>
            <person name="Schwarz E.M."/>
            <person name="Hu L."/>
            <person name="Young N.D."/>
            <person name="Hall R.S."/>
            <person name="Korhonen P.K."/>
            <person name="Liao S."/>
            <person name="Thamsborg S."/>
            <person name="Xia J."/>
            <person name="Xu P."/>
            <person name="Wang S."/>
            <person name="Scheerlinck J.P."/>
            <person name="Hofmann A."/>
            <person name="Sternberg P.W."/>
            <person name="Wang J."/>
            <person name="Gasser R.B."/>
        </authorList>
    </citation>
    <scope>NUCLEOTIDE SEQUENCE [LARGE SCALE GENOMIC DNA]</scope>
    <source>
        <strain evidence="1">DCEP-RM93M</strain>
    </source>
</reference>
<organism evidence="1 2">
    <name type="scientific">Trichuris suis</name>
    <name type="common">pig whipworm</name>
    <dbReference type="NCBI Taxonomy" id="68888"/>
    <lineage>
        <taxon>Eukaryota</taxon>
        <taxon>Metazoa</taxon>
        <taxon>Ecdysozoa</taxon>
        <taxon>Nematoda</taxon>
        <taxon>Enoplea</taxon>
        <taxon>Dorylaimia</taxon>
        <taxon>Trichinellida</taxon>
        <taxon>Trichuridae</taxon>
        <taxon>Trichuris</taxon>
    </lineage>
</organism>
<name>A0A085MN92_9BILA</name>
<keyword evidence="2" id="KW-1185">Reference proteome</keyword>
<proteinExistence type="predicted"/>
<evidence type="ECO:0000313" key="1">
    <source>
        <dbReference type="EMBL" id="KFD58688.1"/>
    </source>
</evidence>
<dbReference type="Proteomes" id="UP000030764">
    <property type="component" value="Unassembled WGS sequence"/>
</dbReference>
<sequence>MDIERIPFPIDPSDLKWNIRLCKMAPRRPALTKVNASNKSKSKLTTSPAFEPPSEATIHLHIYRRQNCQTAIGAHHWHLVLSLDQSTKPPPTTNARNWVRNECWYNYEHSRAAHNRRRISTRTVLHPGSIYTNRMFPWPALALVCKAARKRYLHTCSALQGPMARYAPAGWTSEIVHWACDVHVRHLKGKNNKMVNNRSNWAQAFHCAYHFSRPPGAAVEPEFLPCCTSTSSCLKLNASRMTRRRSIDVYIVFWLRLAVVFLYQKPTVPNKCNRSICELSWQGSDKHYVLACRLSDKTITG</sequence>
<accession>A0A085MN92</accession>
<dbReference type="EMBL" id="KL363183">
    <property type="protein sequence ID" value="KFD58688.1"/>
    <property type="molecule type" value="Genomic_DNA"/>
</dbReference>
<gene>
    <name evidence="1" type="ORF">M513_00381</name>
</gene>
<protein>
    <submittedName>
        <fullName evidence="1">Uncharacterized protein</fullName>
    </submittedName>
</protein>